<accession>A0ACB6RSB2</accession>
<evidence type="ECO:0000313" key="1">
    <source>
        <dbReference type="EMBL" id="KAF2623814.1"/>
    </source>
</evidence>
<keyword evidence="2" id="KW-1185">Reference proteome</keyword>
<comment type="caution">
    <text evidence="1">The sequence shown here is derived from an EMBL/GenBank/DDBJ whole genome shotgun (WGS) entry which is preliminary data.</text>
</comment>
<name>A0ACB6RSB2_9PLEO</name>
<proteinExistence type="predicted"/>
<evidence type="ECO:0000313" key="2">
    <source>
        <dbReference type="Proteomes" id="UP000799754"/>
    </source>
</evidence>
<reference evidence="1" key="1">
    <citation type="journal article" date="2020" name="Stud. Mycol.">
        <title>101 Dothideomycetes genomes: a test case for predicting lifestyles and emergence of pathogens.</title>
        <authorList>
            <person name="Haridas S."/>
            <person name="Albert R."/>
            <person name="Binder M."/>
            <person name="Bloem J."/>
            <person name="Labutti K."/>
            <person name="Salamov A."/>
            <person name="Andreopoulos B."/>
            <person name="Baker S."/>
            <person name="Barry K."/>
            <person name="Bills G."/>
            <person name="Bluhm B."/>
            <person name="Cannon C."/>
            <person name="Castanera R."/>
            <person name="Culley D."/>
            <person name="Daum C."/>
            <person name="Ezra D."/>
            <person name="Gonzalez J."/>
            <person name="Henrissat B."/>
            <person name="Kuo A."/>
            <person name="Liang C."/>
            <person name="Lipzen A."/>
            <person name="Lutzoni F."/>
            <person name="Magnuson J."/>
            <person name="Mondo S."/>
            <person name="Nolan M."/>
            <person name="Ohm R."/>
            <person name="Pangilinan J."/>
            <person name="Park H.-J."/>
            <person name="Ramirez L."/>
            <person name="Alfaro M."/>
            <person name="Sun H."/>
            <person name="Tritt A."/>
            <person name="Yoshinaga Y."/>
            <person name="Zwiers L.-H."/>
            <person name="Turgeon B."/>
            <person name="Goodwin S."/>
            <person name="Spatafora J."/>
            <person name="Crous P."/>
            <person name="Grigoriev I."/>
        </authorList>
    </citation>
    <scope>NUCLEOTIDE SEQUENCE</scope>
    <source>
        <strain evidence="1">CBS 525.71</strain>
    </source>
</reference>
<dbReference type="EMBL" id="MU006734">
    <property type="protein sequence ID" value="KAF2623814.1"/>
    <property type="molecule type" value="Genomic_DNA"/>
</dbReference>
<sequence>MVLQYSLVAFFLAPLSTAIRFQGRGSANHTAASYSNSTTKVKSLKSTTATASQTSSIVPSSYYNYVAKTALPSGYVNPRPTDTGPAPIDSYDATLHNYTRTSNASCTVHIPDASIEWWHPATYTHPLATITSVWGNYSNAKSYTFLLHTTSFDAVSALQTEEVCISGWTTFTEWNWTAWECIPYTEKPIAASTAVVYRTAVPPIPSGREIAMSEVWNYDIILNDLPSMTISISVGPNATTVGTMPTPFVHFTAYEVEHGNSTKTVELSSVYVQSYWRKGIEHDVTATGPVPGGFMDQIPQSACYVGILQAVVTVIIFVEMFYINQPTFAPGIVHWESSALGWDDEAPLGVMDQTLTSIQSHIMTDWNLSGTMTEPVGPRTTEQQNPAPTVKPGVVSDPRKETKPAQVQTVGTVGTAPAVVGPSSVVVEGSQTLRPGGPAVTVSGTPVALAPSATAIVAKGTSLPLLHNQKPGQQQTVGTFGTIPVVVGPSLVVVVGTQTLQPGGAPITLGPGTTVSLAPSATALVIGGTTSILPQIVNVAPQAAAPPVLTIGPTTFVPNAATQFFIGPGQTLTPGGTAVIDGTKVSLDSSAAFIVIGSSTQILLSSGSASVQVNNVQPELVFGDSTFTALPTSSRSEGSPGNCPSDPKKSQQQNQNSQINQDGSGPTFVISGQTLAPGGAPITVSGSTLSLAPSGSFLVIDGSTTSLVIPAVVAAAHITPPPLTIGNGVFRPLTGIGTTYQIGTALLTPGGSIVVAGTTISLAPGATALVVNGVTTTLSAQAQPIITNPPLLAIGSQMYTATPGTGTTFVIGGHTLTPGGTITVDGTTIVLSPQATELVYGSSGRSTSTALFPATTTRGTRTASSASASERQSGGGQAAPTSSREGRAWRPGSSISAPLGVVGCLGWLLV</sequence>
<protein>
    <submittedName>
        <fullName evidence="1">Uncharacterized protein</fullName>
    </submittedName>
</protein>
<gene>
    <name evidence="1" type="ORF">BU25DRAFT_167203</name>
</gene>
<dbReference type="Proteomes" id="UP000799754">
    <property type="component" value="Unassembled WGS sequence"/>
</dbReference>
<organism evidence="1 2">
    <name type="scientific">Macroventuria anomochaeta</name>
    <dbReference type="NCBI Taxonomy" id="301207"/>
    <lineage>
        <taxon>Eukaryota</taxon>
        <taxon>Fungi</taxon>
        <taxon>Dikarya</taxon>
        <taxon>Ascomycota</taxon>
        <taxon>Pezizomycotina</taxon>
        <taxon>Dothideomycetes</taxon>
        <taxon>Pleosporomycetidae</taxon>
        <taxon>Pleosporales</taxon>
        <taxon>Pleosporineae</taxon>
        <taxon>Didymellaceae</taxon>
        <taxon>Macroventuria</taxon>
    </lineage>
</organism>